<protein>
    <recommendedName>
        <fullName evidence="6">Cytochrome b5 heme-binding domain-containing protein</fullName>
    </recommendedName>
</protein>
<reference evidence="7 8" key="1">
    <citation type="submission" date="2020-06" db="EMBL/GenBank/DDBJ databases">
        <title>WGS assembly of Ceratodon purpureus strain R40.</title>
        <authorList>
            <person name="Carey S.B."/>
            <person name="Jenkins J."/>
            <person name="Shu S."/>
            <person name="Lovell J.T."/>
            <person name="Sreedasyam A."/>
            <person name="Maumus F."/>
            <person name="Tiley G.P."/>
            <person name="Fernandez-Pozo N."/>
            <person name="Barry K."/>
            <person name="Chen C."/>
            <person name="Wang M."/>
            <person name="Lipzen A."/>
            <person name="Daum C."/>
            <person name="Saski C.A."/>
            <person name="Payton A.C."/>
            <person name="Mcbreen J.C."/>
            <person name="Conrad R.E."/>
            <person name="Kollar L.M."/>
            <person name="Olsson S."/>
            <person name="Huttunen S."/>
            <person name="Landis J.B."/>
            <person name="Wickett N.J."/>
            <person name="Johnson M.G."/>
            <person name="Rensing S.A."/>
            <person name="Grimwood J."/>
            <person name="Schmutz J."/>
            <person name="Mcdaniel S.F."/>
        </authorList>
    </citation>
    <scope>NUCLEOTIDE SEQUENCE [LARGE SCALE GENOMIC DNA]</scope>
    <source>
        <strain evidence="7 8">R40</strain>
    </source>
</reference>
<keyword evidence="1 4" id="KW-0349">Heme</keyword>
<dbReference type="Gene3D" id="3.10.120.10">
    <property type="entry name" value="Cytochrome b5-like heme/steroid binding domain"/>
    <property type="match status" value="1"/>
</dbReference>
<sequence>MTLNLQPPSSSPPSSSPHRDSSSSSSSSEAASALTSLSLSEPPNDLHQDGTASAIAIAIAVPQVMPPPKPTPRAKVPLEKGYSQMVWLRLLQTEPDLAGLKGQSPKRLITMQEVKQHKTEEDAWTVLRGRVYNISPYIRFHPGGSQSFLAAVKFFSFTTKFTIRLLL</sequence>
<dbReference type="PROSITE" id="PS50255">
    <property type="entry name" value="CYTOCHROME_B5_2"/>
    <property type="match status" value="1"/>
</dbReference>
<dbReference type="PANTHER" id="PTHR46237">
    <property type="entry name" value="CYTOCHROME B5 REDUCTASE 4 FAMILY MEMBER"/>
    <property type="match status" value="1"/>
</dbReference>
<evidence type="ECO:0000256" key="5">
    <source>
        <dbReference type="SAM" id="MobiDB-lite"/>
    </source>
</evidence>
<keyword evidence="2 4" id="KW-0479">Metal-binding</keyword>
<dbReference type="Pfam" id="PF00173">
    <property type="entry name" value="Cyt-b5"/>
    <property type="match status" value="1"/>
</dbReference>
<dbReference type="GO" id="GO:0046872">
    <property type="term" value="F:metal ion binding"/>
    <property type="evidence" value="ECO:0007669"/>
    <property type="project" value="UniProtKB-UniRule"/>
</dbReference>
<organism evidence="7 8">
    <name type="scientific">Ceratodon purpureus</name>
    <name type="common">Fire moss</name>
    <name type="synonym">Dicranum purpureum</name>
    <dbReference type="NCBI Taxonomy" id="3225"/>
    <lineage>
        <taxon>Eukaryota</taxon>
        <taxon>Viridiplantae</taxon>
        <taxon>Streptophyta</taxon>
        <taxon>Embryophyta</taxon>
        <taxon>Bryophyta</taxon>
        <taxon>Bryophytina</taxon>
        <taxon>Bryopsida</taxon>
        <taxon>Dicranidae</taxon>
        <taxon>Pseudoditrichales</taxon>
        <taxon>Ditrichaceae</taxon>
        <taxon>Ceratodon</taxon>
    </lineage>
</organism>
<comment type="caution">
    <text evidence="7">The sequence shown here is derived from an EMBL/GenBank/DDBJ whole genome shotgun (WGS) entry which is preliminary data.</text>
</comment>
<feature type="compositionally biased region" description="Low complexity" evidence="5">
    <location>
        <begin position="22"/>
        <end position="43"/>
    </location>
</feature>
<evidence type="ECO:0000256" key="3">
    <source>
        <dbReference type="ARBA" id="ARBA00023004"/>
    </source>
</evidence>
<dbReference type="PROSITE" id="PS00191">
    <property type="entry name" value="CYTOCHROME_B5_1"/>
    <property type="match status" value="1"/>
</dbReference>
<dbReference type="SMART" id="SM01117">
    <property type="entry name" value="Cyt-b5"/>
    <property type="match status" value="1"/>
</dbReference>
<evidence type="ECO:0000256" key="4">
    <source>
        <dbReference type="RuleBase" id="RU362121"/>
    </source>
</evidence>
<dbReference type="AlphaFoldDB" id="A0A8T0GJT8"/>
<proteinExistence type="inferred from homology"/>
<evidence type="ECO:0000313" key="7">
    <source>
        <dbReference type="EMBL" id="KAG0557988.1"/>
    </source>
</evidence>
<evidence type="ECO:0000313" key="8">
    <source>
        <dbReference type="Proteomes" id="UP000822688"/>
    </source>
</evidence>
<name>A0A8T0GJT8_CERPU</name>
<dbReference type="GO" id="GO:0004128">
    <property type="term" value="F:cytochrome-b5 reductase activity, acting on NAD(P)H"/>
    <property type="evidence" value="ECO:0007669"/>
    <property type="project" value="TreeGrafter"/>
</dbReference>
<gene>
    <name evidence="7" type="ORF">KC19_11G170900</name>
</gene>
<dbReference type="GO" id="GO:0005737">
    <property type="term" value="C:cytoplasm"/>
    <property type="evidence" value="ECO:0007669"/>
    <property type="project" value="TreeGrafter"/>
</dbReference>
<keyword evidence="8" id="KW-1185">Reference proteome</keyword>
<evidence type="ECO:0000256" key="1">
    <source>
        <dbReference type="ARBA" id="ARBA00022617"/>
    </source>
</evidence>
<dbReference type="InterPro" id="IPR001199">
    <property type="entry name" value="Cyt_B5-like_heme/steroid-bd"/>
</dbReference>
<accession>A0A8T0GJT8</accession>
<keyword evidence="3 4" id="KW-0408">Iron</keyword>
<dbReference type="SUPFAM" id="SSF55856">
    <property type="entry name" value="Cytochrome b5-like heme/steroid binding domain"/>
    <property type="match status" value="1"/>
</dbReference>
<feature type="domain" description="Cytochrome b5 heme-binding" evidence="6">
    <location>
        <begin position="106"/>
        <end position="149"/>
    </location>
</feature>
<dbReference type="InterPro" id="IPR018506">
    <property type="entry name" value="Cyt_B5_heme-BS"/>
</dbReference>
<dbReference type="PANTHER" id="PTHR46237:SF1">
    <property type="entry name" value="CYTOCHROME B5 REDUCTASE 4"/>
    <property type="match status" value="1"/>
</dbReference>
<dbReference type="InterPro" id="IPR036400">
    <property type="entry name" value="Cyt_B5-like_heme/steroid_sf"/>
</dbReference>
<feature type="region of interest" description="Disordered" evidence="5">
    <location>
        <begin position="1"/>
        <end position="48"/>
    </location>
</feature>
<evidence type="ECO:0000259" key="6">
    <source>
        <dbReference type="PROSITE" id="PS50255"/>
    </source>
</evidence>
<dbReference type="InterPro" id="IPR051872">
    <property type="entry name" value="Cytochrome_b5/Flavoprotein_Rdt"/>
</dbReference>
<comment type="similarity">
    <text evidence="4">Belongs to the cytochrome b5 family.</text>
</comment>
<dbReference type="EMBL" id="CM026432">
    <property type="protein sequence ID" value="KAG0557988.1"/>
    <property type="molecule type" value="Genomic_DNA"/>
</dbReference>
<dbReference type="GO" id="GO:0020037">
    <property type="term" value="F:heme binding"/>
    <property type="evidence" value="ECO:0007669"/>
    <property type="project" value="UniProtKB-UniRule"/>
</dbReference>
<evidence type="ECO:0000256" key="2">
    <source>
        <dbReference type="ARBA" id="ARBA00022723"/>
    </source>
</evidence>
<dbReference type="Proteomes" id="UP000822688">
    <property type="component" value="Chromosome 11"/>
</dbReference>